<evidence type="ECO:0000259" key="14">
    <source>
        <dbReference type="Pfam" id="PF00850"/>
    </source>
</evidence>
<evidence type="ECO:0000256" key="13">
    <source>
        <dbReference type="ARBA" id="ARBA00072450"/>
    </source>
</evidence>
<evidence type="ECO:0000256" key="11">
    <source>
        <dbReference type="ARBA" id="ARBA00059784"/>
    </source>
</evidence>
<keyword evidence="9" id="KW-0539">Nucleus</keyword>
<keyword evidence="6" id="KW-0156">Chromatin regulator</keyword>
<dbReference type="AlphaFoldDB" id="A0AA35TQP5"/>
<accession>A0AA35TQP5</accession>
<organism evidence="15 16">
    <name type="scientific">Geodia barretti</name>
    <name type="common">Barrett's horny sponge</name>
    <dbReference type="NCBI Taxonomy" id="519541"/>
    <lineage>
        <taxon>Eukaryota</taxon>
        <taxon>Metazoa</taxon>
        <taxon>Porifera</taxon>
        <taxon>Demospongiae</taxon>
        <taxon>Heteroscleromorpha</taxon>
        <taxon>Tetractinellida</taxon>
        <taxon>Astrophorina</taxon>
        <taxon>Geodiidae</taxon>
        <taxon>Geodia</taxon>
    </lineage>
</organism>
<keyword evidence="5" id="KW-0378">Hydrolase</keyword>
<dbReference type="PANTHER" id="PTHR10625">
    <property type="entry name" value="HISTONE DEACETYLASE HDAC1-RELATED"/>
    <property type="match status" value="1"/>
</dbReference>
<keyword evidence="16" id="KW-1185">Reference proteome</keyword>
<dbReference type="GO" id="GO:0141221">
    <property type="term" value="F:histone deacetylase activity, hydrolytic mechanism"/>
    <property type="evidence" value="ECO:0007669"/>
    <property type="project" value="UniProtKB-EC"/>
</dbReference>
<dbReference type="Gene3D" id="3.40.800.20">
    <property type="entry name" value="Histone deacetylase domain"/>
    <property type="match status" value="1"/>
</dbReference>
<dbReference type="InterPro" id="IPR023801">
    <property type="entry name" value="His_deacetylse_dom"/>
</dbReference>
<comment type="caution">
    <text evidence="15">The sequence shown here is derived from an EMBL/GenBank/DDBJ whole genome shotgun (WGS) entry which is preliminary data.</text>
</comment>
<evidence type="ECO:0000256" key="10">
    <source>
        <dbReference type="ARBA" id="ARBA00048287"/>
    </source>
</evidence>
<evidence type="ECO:0000313" key="15">
    <source>
        <dbReference type="EMBL" id="CAI8052394.1"/>
    </source>
</evidence>
<feature type="domain" description="Histone deacetylase" evidence="14">
    <location>
        <begin position="19"/>
        <end position="230"/>
    </location>
</feature>
<keyword evidence="4" id="KW-0678">Repressor</keyword>
<keyword evidence="8" id="KW-0804">Transcription</keyword>
<evidence type="ECO:0000256" key="4">
    <source>
        <dbReference type="ARBA" id="ARBA00022491"/>
    </source>
</evidence>
<dbReference type="InterPro" id="IPR044150">
    <property type="entry name" value="HDAC_classIV"/>
</dbReference>
<comment type="subcellular location">
    <subcellularLocation>
        <location evidence="1">Nucleus</location>
    </subcellularLocation>
</comment>
<dbReference type="CDD" id="cd09993">
    <property type="entry name" value="HDAC_classIV"/>
    <property type="match status" value="1"/>
</dbReference>
<comment type="function">
    <text evidence="11">Responsible for the deacetylation of lysine residues on the N-terminal part of the core histones (H2A, H2B, H3 and H4). Histone deacetylation gives a tag for epigenetic repression and plays an important role in transcriptional regulation, cell cycle progression and developmental events. Histone deacetylases act via the formation of large multiprotein complexes.</text>
</comment>
<reference evidence="15" key="1">
    <citation type="submission" date="2023-03" db="EMBL/GenBank/DDBJ databases">
        <authorList>
            <person name="Steffen K."/>
            <person name="Cardenas P."/>
        </authorList>
    </citation>
    <scope>NUCLEOTIDE SEQUENCE</scope>
</reference>
<evidence type="ECO:0000256" key="2">
    <source>
        <dbReference type="ARBA" id="ARBA00005947"/>
    </source>
</evidence>
<dbReference type="GO" id="GO:0000118">
    <property type="term" value="C:histone deacetylase complex"/>
    <property type="evidence" value="ECO:0007669"/>
    <property type="project" value="UniProtKB-ARBA"/>
</dbReference>
<evidence type="ECO:0000313" key="16">
    <source>
        <dbReference type="Proteomes" id="UP001174909"/>
    </source>
</evidence>
<dbReference type="InterPro" id="IPR000286">
    <property type="entry name" value="HDACs"/>
</dbReference>
<dbReference type="InterPro" id="IPR037138">
    <property type="entry name" value="His_deacetylse_dom_sf"/>
</dbReference>
<evidence type="ECO:0000256" key="12">
    <source>
        <dbReference type="ARBA" id="ARBA00065154"/>
    </source>
</evidence>
<protein>
    <recommendedName>
        <fullName evidence="13">Histone deacetylase 11</fullName>
        <ecNumber evidence="3">3.5.1.98</ecNumber>
    </recommendedName>
</protein>
<dbReference type="EMBL" id="CASHTH010004010">
    <property type="protein sequence ID" value="CAI8052394.1"/>
    <property type="molecule type" value="Genomic_DNA"/>
</dbReference>
<gene>
    <name evidence="15" type="ORF">GBAR_LOCUS28658</name>
</gene>
<dbReference type="PANTHER" id="PTHR10625:SF23">
    <property type="entry name" value="HISTONE DEACETYLASE 11"/>
    <property type="match status" value="1"/>
</dbReference>
<dbReference type="Pfam" id="PF00850">
    <property type="entry name" value="Hist_deacetyl"/>
    <property type="match status" value="1"/>
</dbReference>
<dbReference type="PRINTS" id="PR01270">
    <property type="entry name" value="HDASUPER"/>
</dbReference>
<evidence type="ECO:0000256" key="3">
    <source>
        <dbReference type="ARBA" id="ARBA00012111"/>
    </source>
</evidence>
<proteinExistence type="inferred from homology"/>
<name>A0AA35TQP5_GEOBA</name>
<keyword evidence="7" id="KW-0805">Transcription regulation</keyword>
<evidence type="ECO:0000256" key="1">
    <source>
        <dbReference type="ARBA" id="ARBA00004123"/>
    </source>
</evidence>
<dbReference type="SUPFAM" id="SSF52768">
    <property type="entry name" value="Arginase/deacetylase"/>
    <property type="match status" value="1"/>
</dbReference>
<evidence type="ECO:0000256" key="6">
    <source>
        <dbReference type="ARBA" id="ARBA00022853"/>
    </source>
</evidence>
<comment type="subunit">
    <text evidence="12">Interacts with HDAC6.</text>
</comment>
<evidence type="ECO:0000256" key="9">
    <source>
        <dbReference type="ARBA" id="ARBA00023242"/>
    </source>
</evidence>
<dbReference type="FunFam" id="3.40.800.20:FF:000009">
    <property type="entry name" value="Histone deacetylase 11"/>
    <property type="match status" value="1"/>
</dbReference>
<evidence type="ECO:0000256" key="8">
    <source>
        <dbReference type="ARBA" id="ARBA00023163"/>
    </source>
</evidence>
<evidence type="ECO:0000256" key="5">
    <source>
        <dbReference type="ARBA" id="ARBA00022801"/>
    </source>
</evidence>
<comment type="catalytic activity">
    <reaction evidence="10">
        <text>N(6)-acetyl-L-lysyl-[histone] + H2O = L-lysyl-[histone] + acetate</text>
        <dbReference type="Rhea" id="RHEA:58196"/>
        <dbReference type="Rhea" id="RHEA-COMP:9845"/>
        <dbReference type="Rhea" id="RHEA-COMP:11338"/>
        <dbReference type="ChEBI" id="CHEBI:15377"/>
        <dbReference type="ChEBI" id="CHEBI:29969"/>
        <dbReference type="ChEBI" id="CHEBI:30089"/>
        <dbReference type="ChEBI" id="CHEBI:61930"/>
        <dbReference type="EC" id="3.5.1.98"/>
    </reaction>
</comment>
<dbReference type="Proteomes" id="UP001174909">
    <property type="component" value="Unassembled WGS sequence"/>
</dbReference>
<dbReference type="EC" id="3.5.1.98" evidence="3"/>
<sequence>MNVAMVVEVPPVAILPNFVVQSKLLRPFRFQTAGTIMAGKLAIERGWAINIGGGFHHCSSNSGGGFCAYADITLAVKYMFNHIDGVKKAMIVDFDAHQGNGHERDFLGDERVFILDMYNRLIYPGDNFAKQAIKRKVELNHHTTDQVYLENIRRHLPAVLDEFDPDVVVYNAGTDILEGDRLGNLDITPEGVMERDRLVFTEVRKKRGKPIFMLTSGGYQRNNARVIADSILGLHREKLISNPLEDSHVTSELREQGASLAQGSGGNEGET</sequence>
<dbReference type="GO" id="GO:0040029">
    <property type="term" value="P:epigenetic regulation of gene expression"/>
    <property type="evidence" value="ECO:0007669"/>
    <property type="project" value="TreeGrafter"/>
</dbReference>
<evidence type="ECO:0000256" key="7">
    <source>
        <dbReference type="ARBA" id="ARBA00023015"/>
    </source>
</evidence>
<dbReference type="InterPro" id="IPR023696">
    <property type="entry name" value="Ureohydrolase_dom_sf"/>
</dbReference>
<comment type="similarity">
    <text evidence="2">Belongs to the histone deacetylase family.</text>
</comment>